<evidence type="ECO:0000259" key="4">
    <source>
        <dbReference type="PROSITE" id="PS51737"/>
    </source>
</evidence>
<dbReference type="Gene3D" id="3.40.50.1390">
    <property type="entry name" value="Resolvase, N-terminal catalytic domain"/>
    <property type="match status" value="1"/>
</dbReference>
<dbReference type="RefSeq" id="WP_023898995.1">
    <property type="nucleotide sequence ID" value="NC_023032.1"/>
</dbReference>
<dbReference type="SMART" id="SM00857">
    <property type="entry name" value="Resolvase"/>
    <property type="match status" value="1"/>
</dbReference>
<dbReference type="PATRIC" id="fig|1401659.3.peg.2500"/>
<dbReference type="InterPro" id="IPR038109">
    <property type="entry name" value="DNA_bind_recomb_sf"/>
</dbReference>
<name>V5U250_9ENTR</name>
<proteinExistence type="predicted"/>
<dbReference type="Pfam" id="PF07508">
    <property type="entry name" value="Recombinase"/>
    <property type="match status" value="1"/>
</dbReference>
<dbReference type="Pfam" id="PF00239">
    <property type="entry name" value="Resolvase"/>
    <property type="match status" value="1"/>
</dbReference>
<protein>
    <submittedName>
        <fullName evidence="5">Recombinase</fullName>
    </submittedName>
</protein>
<accession>V5U250</accession>
<evidence type="ECO:0000256" key="2">
    <source>
        <dbReference type="ARBA" id="ARBA00023172"/>
    </source>
</evidence>
<dbReference type="Gene3D" id="3.90.1750.20">
    <property type="entry name" value="Putative Large Serine Recombinase, Chain B, Domain 2"/>
    <property type="match status" value="1"/>
</dbReference>
<keyword evidence="3" id="KW-0175">Coiled coil</keyword>
<feature type="coiled-coil region" evidence="3">
    <location>
        <begin position="403"/>
        <end position="467"/>
    </location>
</feature>
<sequence>MRTVKAYIYSRVSSLQQVDAFGLDRQISTVLDFLENAKLPAELGYQLDPSNYEVLESDKGLSGYKGHNFTKGSLGQFKRRVEAGEITEGCLLIESVDRFSRKQGYDAIDEFTFLIKRNIDIVEVETGQIYSYKLDHKLSALSTSIERAHQESKRKARISKKSWNRRKEESLATGVALNNNTPDWLSLSQDKKTYEIDAQKVQTITSIFEWYRDGYGVTEIVNRLNSEGNRYNGRGWNTVTVYNKLRDRRLNGYLIGKYKTIPKKDSESTTDTEKRILENIKIKKEANDNAQRIYPVVIDDELFTKIQSMMDRNVSSKKQRSTTTKQRNLFNGLTKCHECGSPMIVQSMSNGGQYLRCYRQRTKDEKCNSKMLRYFESEKVLLGHIKNLNLDEIYSDRKHAQSLDVLKRQLSDVNEKIVLLNDKVKSASDEDELFAIMEFKRKRILEKDELNQKISSLENESEIVRLNYNYDIDKLTDQDNTALRRKANEHIAKVISAIKCQRIDSSYIGAYYLYDITYHRDILKHILITDNSGKLISEITISEKDNERTYLVREEDQTVFKVESNGNAWVIYASRTKTIDDLLYYINTMMVGREPDDFAYQLNEDHIEWID</sequence>
<dbReference type="HOGENOM" id="CLU_030020_1_0_6"/>
<dbReference type="Proteomes" id="UP000018545">
    <property type="component" value="Chromosome"/>
</dbReference>
<evidence type="ECO:0000313" key="6">
    <source>
        <dbReference type="Proteomes" id="UP000018545"/>
    </source>
</evidence>
<dbReference type="GO" id="GO:0000150">
    <property type="term" value="F:DNA strand exchange activity"/>
    <property type="evidence" value="ECO:0007669"/>
    <property type="project" value="InterPro"/>
</dbReference>
<dbReference type="EMBL" id="CP006731">
    <property type="protein sequence ID" value="AHB70894.1"/>
    <property type="molecule type" value="Genomic_DNA"/>
</dbReference>
<dbReference type="InterPro" id="IPR011109">
    <property type="entry name" value="DNA_bind_recombinase_dom"/>
</dbReference>
<dbReference type="GO" id="GO:0003677">
    <property type="term" value="F:DNA binding"/>
    <property type="evidence" value="ECO:0007669"/>
    <property type="project" value="UniProtKB-KW"/>
</dbReference>
<feature type="domain" description="Recombinase" evidence="4">
    <location>
        <begin position="183"/>
        <end position="316"/>
    </location>
</feature>
<dbReference type="PANTHER" id="PTHR30461:SF2">
    <property type="entry name" value="SERINE RECOMBINASE PINE-RELATED"/>
    <property type="match status" value="1"/>
</dbReference>
<keyword evidence="1" id="KW-0238">DNA-binding</keyword>
<dbReference type="PROSITE" id="PS51737">
    <property type="entry name" value="RECOMBINASE_DNA_BIND"/>
    <property type="match status" value="1"/>
</dbReference>
<dbReference type="KEGG" id="csi:P262_03543"/>
<dbReference type="InterPro" id="IPR006119">
    <property type="entry name" value="Resolv_N"/>
</dbReference>
<reference evidence="5 6" key="1">
    <citation type="journal article" date="2014" name="Genome Announc.">
        <title>Complete Genome Sequence of Cronobacter sakazakii Strain CMCC 45402.</title>
        <authorList>
            <person name="Zhao Z."/>
            <person name="Wang L."/>
            <person name="Wang B."/>
            <person name="Liang H."/>
            <person name="Ye Q."/>
            <person name="Zeng M."/>
        </authorList>
    </citation>
    <scope>NUCLEOTIDE SEQUENCE [LARGE SCALE GENOMIC DNA]</scope>
    <source>
        <strain evidence="6">45402</strain>
    </source>
</reference>
<dbReference type="InterPro" id="IPR050639">
    <property type="entry name" value="SSR_resolvase"/>
</dbReference>
<dbReference type="CDD" id="cd00338">
    <property type="entry name" value="Ser_Recombinase"/>
    <property type="match status" value="1"/>
</dbReference>
<dbReference type="SUPFAM" id="SSF53041">
    <property type="entry name" value="Resolvase-like"/>
    <property type="match status" value="1"/>
</dbReference>
<dbReference type="InterPro" id="IPR036162">
    <property type="entry name" value="Resolvase-like_N_sf"/>
</dbReference>
<dbReference type="Pfam" id="PF13408">
    <property type="entry name" value="Zn_ribbon_recom"/>
    <property type="match status" value="1"/>
</dbReference>
<gene>
    <name evidence="5" type="ORF">P262_03543</name>
</gene>
<evidence type="ECO:0000313" key="5">
    <source>
        <dbReference type="EMBL" id="AHB70894.1"/>
    </source>
</evidence>
<evidence type="ECO:0000256" key="3">
    <source>
        <dbReference type="SAM" id="Coils"/>
    </source>
</evidence>
<keyword evidence="2" id="KW-0233">DNA recombination</keyword>
<organism evidence="5 6">
    <name type="scientific">Cronobacter malonaticus</name>
    <dbReference type="NCBI Taxonomy" id="413503"/>
    <lineage>
        <taxon>Bacteria</taxon>
        <taxon>Pseudomonadati</taxon>
        <taxon>Pseudomonadota</taxon>
        <taxon>Gammaproteobacteria</taxon>
        <taxon>Enterobacterales</taxon>
        <taxon>Enterobacteriaceae</taxon>
        <taxon>Cronobacter</taxon>
    </lineage>
</organism>
<dbReference type="PANTHER" id="PTHR30461">
    <property type="entry name" value="DNA-INVERTASE FROM LAMBDOID PROPHAGE"/>
    <property type="match status" value="1"/>
</dbReference>
<dbReference type="AlphaFoldDB" id="V5U250"/>
<evidence type="ECO:0000256" key="1">
    <source>
        <dbReference type="ARBA" id="ARBA00023125"/>
    </source>
</evidence>
<dbReference type="InterPro" id="IPR025827">
    <property type="entry name" value="Zn_ribbon_recom_dom"/>
</dbReference>